<gene>
    <name evidence="1" type="ORF">L2E82_24956</name>
</gene>
<dbReference type="Proteomes" id="UP001055811">
    <property type="component" value="Linkage Group LG04"/>
</dbReference>
<proteinExistence type="predicted"/>
<name>A0ACB9E1X4_CICIN</name>
<comment type="caution">
    <text evidence="1">The sequence shown here is derived from an EMBL/GenBank/DDBJ whole genome shotgun (WGS) entry which is preliminary data.</text>
</comment>
<evidence type="ECO:0000313" key="2">
    <source>
        <dbReference type="Proteomes" id="UP001055811"/>
    </source>
</evidence>
<organism evidence="1 2">
    <name type="scientific">Cichorium intybus</name>
    <name type="common">Chicory</name>
    <dbReference type="NCBI Taxonomy" id="13427"/>
    <lineage>
        <taxon>Eukaryota</taxon>
        <taxon>Viridiplantae</taxon>
        <taxon>Streptophyta</taxon>
        <taxon>Embryophyta</taxon>
        <taxon>Tracheophyta</taxon>
        <taxon>Spermatophyta</taxon>
        <taxon>Magnoliopsida</taxon>
        <taxon>eudicotyledons</taxon>
        <taxon>Gunneridae</taxon>
        <taxon>Pentapetalae</taxon>
        <taxon>asterids</taxon>
        <taxon>campanulids</taxon>
        <taxon>Asterales</taxon>
        <taxon>Asteraceae</taxon>
        <taxon>Cichorioideae</taxon>
        <taxon>Cichorieae</taxon>
        <taxon>Cichoriinae</taxon>
        <taxon>Cichorium</taxon>
    </lineage>
</organism>
<accession>A0ACB9E1X4</accession>
<evidence type="ECO:0000313" key="1">
    <source>
        <dbReference type="EMBL" id="KAI3752914.1"/>
    </source>
</evidence>
<sequence length="182" mass="20938">MLLTHLLHRLLFCKLEERADLTVFKRMKWSRDDDEAYSSPQLKRPSISEHSKHHQMMDKESSHKLTTNDALTCLDKVKDRFQNEKEKYDEFLKVMKDFKARRETSGVGVQNRLTIQEEGKFVISAGVLTQGGFYGVLNVIGKDTVMNVSLHGILTFQLKKFIECVLHVEVVVTAKCVRGVII</sequence>
<reference evidence="2" key="1">
    <citation type="journal article" date="2022" name="Mol. Ecol. Resour.">
        <title>The genomes of chicory, endive, great burdock and yacon provide insights into Asteraceae palaeo-polyploidization history and plant inulin production.</title>
        <authorList>
            <person name="Fan W."/>
            <person name="Wang S."/>
            <person name="Wang H."/>
            <person name="Wang A."/>
            <person name="Jiang F."/>
            <person name="Liu H."/>
            <person name="Zhao H."/>
            <person name="Xu D."/>
            <person name="Zhang Y."/>
        </authorList>
    </citation>
    <scope>NUCLEOTIDE SEQUENCE [LARGE SCALE GENOMIC DNA]</scope>
    <source>
        <strain evidence="2">cv. Punajuju</strain>
    </source>
</reference>
<reference evidence="1 2" key="2">
    <citation type="journal article" date="2022" name="Mol. Ecol. Resour.">
        <title>The genomes of chicory, endive, great burdock and yacon provide insights into Asteraceae paleo-polyploidization history and plant inulin production.</title>
        <authorList>
            <person name="Fan W."/>
            <person name="Wang S."/>
            <person name="Wang H."/>
            <person name="Wang A."/>
            <person name="Jiang F."/>
            <person name="Liu H."/>
            <person name="Zhao H."/>
            <person name="Xu D."/>
            <person name="Zhang Y."/>
        </authorList>
    </citation>
    <scope>NUCLEOTIDE SEQUENCE [LARGE SCALE GENOMIC DNA]</scope>
    <source>
        <strain evidence="2">cv. Punajuju</strain>
        <tissue evidence="1">Leaves</tissue>
    </source>
</reference>
<protein>
    <submittedName>
        <fullName evidence="1">Uncharacterized protein</fullName>
    </submittedName>
</protein>
<keyword evidence="2" id="KW-1185">Reference proteome</keyword>
<dbReference type="EMBL" id="CM042012">
    <property type="protein sequence ID" value="KAI3752914.1"/>
    <property type="molecule type" value="Genomic_DNA"/>
</dbReference>